<dbReference type="Proteomes" id="UP000655420">
    <property type="component" value="Unassembled WGS sequence"/>
</dbReference>
<sequence>MIGRIILAVQLAAWGLSVPAPAAERVVIAGGDLTEIAFALGAGDLVVGVDQTSTYPPAATELPQIGYMRRLSAEGVLSLAPDLVIAARDAGPDTVLEQLSAAGVPVSRAPDAEGPDSIAVKIRFVGDALGEEERAGALATRIKADLETIASRVALLQSRPRVLFVLMVRDGTPMVAGSGTAADQMLRLAGAENAATGFGGYKPMSREAIISAAPEAVIMMTSHADAAGGIDAVLSRPDLALTPAGRERLGVTMEGNLLLGFGPRTPEAVDLLARALHPATALLAAGFR</sequence>
<dbReference type="Gene3D" id="3.40.50.1980">
    <property type="entry name" value="Nitrogenase molybdenum iron protein domain"/>
    <property type="match status" value="2"/>
</dbReference>
<dbReference type="RefSeq" id="WP_200607138.1">
    <property type="nucleotide sequence ID" value="NZ_JAEHHL010000001.1"/>
</dbReference>
<feature type="signal peptide" evidence="1">
    <location>
        <begin position="1"/>
        <end position="22"/>
    </location>
</feature>
<dbReference type="Pfam" id="PF01497">
    <property type="entry name" value="Peripla_BP_2"/>
    <property type="match status" value="1"/>
</dbReference>
<evidence type="ECO:0000313" key="4">
    <source>
        <dbReference type="Proteomes" id="UP000655420"/>
    </source>
</evidence>
<protein>
    <submittedName>
        <fullName evidence="3">ABC transporter substrate-binding protein</fullName>
    </submittedName>
</protein>
<dbReference type="SUPFAM" id="SSF53807">
    <property type="entry name" value="Helical backbone' metal receptor"/>
    <property type="match status" value="1"/>
</dbReference>
<organism evidence="3 4">
    <name type="scientific">Thermohalobaculum xanthum</name>
    <dbReference type="NCBI Taxonomy" id="2753746"/>
    <lineage>
        <taxon>Bacteria</taxon>
        <taxon>Pseudomonadati</taxon>
        <taxon>Pseudomonadota</taxon>
        <taxon>Alphaproteobacteria</taxon>
        <taxon>Rhodobacterales</taxon>
        <taxon>Paracoccaceae</taxon>
        <taxon>Thermohalobaculum</taxon>
    </lineage>
</organism>
<dbReference type="InterPro" id="IPR002491">
    <property type="entry name" value="ABC_transptr_periplasmic_BD"/>
</dbReference>
<dbReference type="PROSITE" id="PS50983">
    <property type="entry name" value="FE_B12_PBP"/>
    <property type="match status" value="1"/>
</dbReference>
<feature type="domain" description="Fe/B12 periplasmic-binding" evidence="2">
    <location>
        <begin position="25"/>
        <end position="280"/>
    </location>
</feature>
<evidence type="ECO:0000256" key="1">
    <source>
        <dbReference type="SAM" id="SignalP"/>
    </source>
</evidence>
<evidence type="ECO:0000259" key="2">
    <source>
        <dbReference type="PROSITE" id="PS50983"/>
    </source>
</evidence>
<evidence type="ECO:0000313" key="3">
    <source>
        <dbReference type="EMBL" id="MBK0398253.1"/>
    </source>
</evidence>
<dbReference type="EMBL" id="JAEHHL010000001">
    <property type="protein sequence ID" value="MBK0398253.1"/>
    <property type="molecule type" value="Genomic_DNA"/>
</dbReference>
<reference evidence="3" key="1">
    <citation type="submission" date="2020-12" db="EMBL/GenBank/DDBJ databases">
        <title>Bacterial taxonomy.</title>
        <authorList>
            <person name="Pan X."/>
        </authorList>
    </citation>
    <scope>NUCLEOTIDE SEQUENCE</scope>
    <source>
        <strain evidence="3">M0105</strain>
    </source>
</reference>
<dbReference type="InterPro" id="IPR050902">
    <property type="entry name" value="ABC_Transporter_SBP"/>
</dbReference>
<feature type="chain" id="PRO_5035289030" evidence="1">
    <location>
        <begin position="23"/>
        <end position="288"/>
    </location>
</feature>
<accession>A0A8J7M4R3</accession>
<dbReference type="PANTHER" id="PTHR30535:SF4">
    <property type="entry name" value="HEMIN-BINDING PERIPLASMIC PROTEIN HMUT"/>
    <property type="match status" value="1"/>
</dbReference>
<comment type="caution">
    <text evidence="3">The sequence shown here is derived from an EMBL/GenBank/DDBJ whole genome shotgun (WGS) entry which is preliminary data.</text>
</comment>
<gene>
    <name evidence="3" type="ORF">H0I76_03545</name>
</gene>
<proteinExistence type="predicted"/>
<dbReference type="AlphaFoldDB" id="A0A8J7M4R3"/>
<keyword evidence="1" id="KW-0732">Signal</keyword>
<name>A0A8J7M4R3_9RHOB</name>
<dbReference type="PANTHER" id="PTHR30535">
    <property type="entry name" value="VITAMIN B12-BINDING PROTEIN"/>
    <property type="match status" value="1"/>
</dbReference>
<keyword evidence="4" id="KW-1185">Reference proteome</keyword>